<protein>
    <submittedName>
        <fullName evidence="1">Uncharacterized protein</fullName>
    </submittedName>
</protein>
<keyword evidence="2" id="KW-1185">Reference proteome</keyword>
<gene>
    <name evidence="1" type="ORF">EJ104_13185</name>
</gene>
<proteinExistence type="predicted"/>
<reference evidence="1 2" key="1">
    <citation type="submission" date="2018-12" db="EMBL/GenBank/DDBJ databases">
        <title>Deinococcus radiophilus ATCC 27603 genome sequencing and assembly.</title>
        <authorList>
            <person name="Maclea K.S."/>
            <person name="Maynard C.R."/>
        </authorList>
    </citation>
    <scope>NUCLEOTIDE SEQUENCE [LARGE SCALE GENOMIC DNA]</scope>
    <source>
        <strain evidence="1 2">ATCC 27603</strain>
    </source>
</reference>
<dbReference type="OrthoDB" id="9829059at2"/>
<dbReference type="RefSeq" id="WP_126353537.1">
    <property type="nucleotide sequence ID" value="NZ_CP086384.1"/>
</dbReference>
<dbReference type="EMBL" id="RXPE01000052">
    <property type="protein sequence ID" value="RTR20696.1"/>
    <property type="molecule type" value="Genomic_DNA"/>
</dbReference>
<dbReference type="AlphaFoldDB" id="A0A431VHS5"/>
<name>A0A431VHS5_9DEIO</name>
<organism evidence="1 2">
    <name type="scientific">Deinococcus radiophilus</name>
    <dbReference type="NCBI Taxonomy" id="32062"/>
    <lineage>
        <taxon>Bacteria</taxon>
        <taxon>Thermotogati</taxon>
        <taxon>Deinococcota</taxon>
        <taxon>Deinococci</taxon>
        <taxon>Deinococcales</taxon>
        <taxon>Deinococcaceae</taxon>
        <taxon>Deinococcus</taxon>
    </lineage>
</organism>
<evidence type="ECO:0000313" key="2">
    <source>
        <dbReference type="Proteomes" id="UP000277766"/>
    </source>
</evidence>
<dbReference type="Proteomes" id="UP000277766">
    <property type="component" value="Unassembled WGS sequence"/>
</dbReference>
<sequence>MTDADAHLLKAHQAYTQAGSALIQAWNRAQAAELSGPRDQIKCAAQDLVQQLEGKPDWERDAWLTAAELRAADHAGEAGGARSTHGWSAEQYAQEFASPCWPTDCRLAFGQLLRQLLSKETL</sequence>
<accession>A0A431VHS5</accession>
<evidence type="ECO:0000313" key="1">
    <source>
        <dbReference type="EMBL" id="RTR20696.1"/>
    </source>
</evidence>
<comment type="caution">
    <text evidence="1">The sequence shown here is derived from an EMBL/GenBank/DDBJ whole genome shotgun (WGS) entry which is preliminary data.</text>
</comment>